<organism evidence="13 14">
    <name type="scientific">Flavobacterium hydatis</name>
    <name type="common">Cytophaga aquatilis</name>
    <dbReference type="NCBI Taxonomy" id="991"/>
    <lineage>
        <taxon>Bacteria</taxon>
        <taxon>Pseudomonadati</taxon>
        <taxon>Bacteroidota</taxon>
        <taxon>Flavobacteriia</taxon>
        <taxon>Flavobacteriales</taxon>
        <taxon>Flavobacteriaceae</taxon>
        <taxon>Flavobacterium</taxon>
    </lineage>
</organism>
<evidence type="ECO:0000256" key="2">
    <source>
        <dbReference type="ARBA" id="ARBA00004993"/>
    </source>
</evidence>
<sequence length="246" mass="28089">MLYEGTIKLVRENSEHSAGYTIIKRELPDLHGCLKILHLDEITYLNSLKFDKRKSSYLLGRISAKRALNKIIPVETAMNSFKVGFGVFQFPVIEYLPYSGLQVSITHCDTIGISMAYPEAHPIGVDIERINPEKVDSMVNMFTQEEKNLANSKLNNKATAYTLLWTVKESLSKILKTGMMIDFKYLEIDCLNYKEGIYTGNFKNFPQYKSFSIVLNSYIVSIICPRNTNIDLTNFAKHLTYLNSQS</sequence>
<keyword evidence="6" id="KW-0808">Transferase</keyword>
<evidence type="ECO:0000256" key="10">
    <source>
        <dbReference type="ARBA" id="ARBA00049176"/>
    </source>
</evidence>
<protein>
    <recommendedName>
        <fullName evidence="5">Enterobactin synthase component D</fullName>
    </recommendedName>
    <alternativeName>
        <fullName evidence="8">4'-phosphopantetheinyl transferase EntD</fullName>
    </alternativeName>
    <alternativeName>
        <fullName evidence="9">Enterochelin synthase D</fullName>
    </alternativeName>
</protein>
<dbReference type="RefSeq" id="WP_051885995.1">
    <property type="nucleotide sequence ID" value="NZ_JBEWQG010000046.1"/>
</dbReference>
<name>A0ABX4CMG1_FLAHY</name>
<dbReference type="InterPro" id="IPR008278">
    <property type="entry name" value="4-PPantetheinyl_Trfase_dom"/>
</dbReference>
<evidence type="ECO:0000256" key="1">
    <source>
        <dbReference type="ARBA" id="ARBA00003937"/>
    </source>
</evidence>
<dbReference type="Pfam" id="PF01648">
    <property type="entry name" value="ACPS"/>
    <property type="match status" value="1"/>
</dbReference>
<dbReference type="PANTHER" id="PTHR38096:SF1">
    <property type="entry name" value="ENTEROBACTIN SYNTHASE COMPONENT D"/>
    <property type="match status" value="1"/>
</dbReference>
<keyword evidence="14" id="KW-1185">Reference proteome</keyword>
<comment type="pathway">
    <text evidence="2">Siderophore biosynthesis; enterobactin biosynthesis.</text>
</comment>
<comment type="subunit">
    <text evidence="4">EntB, EntD, EntE, and EntF form a multienzyme complex called enterobactin synthase.</text>
</comment>
<comment type="caution">
    <text evidence="13">The sequence shown here is derived from an EMBL/GenBank/DDBJ whole genome shotgun (WGS) entry which is preliminary data.</text>
</comment>
<comment type="catalytic activity">
    <reaction evidence="11">
        <text>apo-[peptidyl-carrier protein] + CoA = holo-[peptidyl-carrier protein] + adenosine 3',5'-bisphosphate + H(+)</text>
        <dbReference type="Rhea" id="RHEA:46228"/>
        <dbReference type="Rhea" id="RHEA-COMP:11479"/>
        <dbReference type="Rhea" id="RHEA-COMP:11480"/>
        <dbReference type="ChEBI" id="CHEBI:15378"/>
        <dbReference type="ChEBI" id="CHEBI:29999"/>
        <dbReference type="ChEBI" id="CHEBI:57287"/>
        <dbReference type="ChEBI" id="CHEBI:58343"/>
        <dbReference type="ChEBI" id="CHEBI:64479"/>
    </reaction>
</comment>
<comment type="function">
    <text evidence="1">Involved in the biosynthesis of the siderophore enterobactin (enterochelin), which is a macrocyclic trimeric lactone of N-(2,3-dihydroxybenzoyl)-serine. The serine trilactone serves as a scaffolding for the three catechol functionalities that provide hexadentate coordination for the tightly ligated iron(2+) atoms. Plays an essential role in the assembly of the enterobactin by catalyzing the transfer of the 4'-phosphopantetheine (Ppant) moiety from coenzyme A to the apo-domains of both EntB (ArCP domain) and EntF (PCP domain) to yield their holo-forms which make them competent for the activation of 2,3-dihydroxybenzoate (DHB) and L-serine, respectively.</text>
</comment>
<dbReference type="SUPFAM" id="SSF56214">
    <property type="entry name" value="4'-phosphopantetheinyl transferase"/>
    <property type="match status" value="2"/>
</dbReference>
<comment type="similarity">
    <text evidence="3">Belongs to the P-Pant transferase superfamily. EntD family.</text>
</comment>
<evidence type="ECO:0000313" key="14">
    <source>
        <dbReference type="Proteomes" id="UP000198424"/>
    </source>
</evidence>
<reference evidence="13 14" key="1">
    <citation type="submission" date="2016-11" db="EMBL/GenBank/DDBJ databases">
        <title>Whole genomes of Flavobacteriaceae.</title>
        <authorList>
            <person name="Stine C."/>
            <person name="Li C."/>
            <person name="Tadesse D."/>
        </authorList>
    </citation>
    <scope>NUCLEOTIDE SEQUENCE [LARGE SCALE GENOMIC DNA]</scope>
    <source>
        <strain evidence="13 14">ATCC 29551</strain>
    </source>
</reference>
<gene>
    <name evidence="13" type="ORF">B0A62_03145</name>
</gene>
<dbReference type="EMBL" id="MUGY01000002">
    <property type="protein sequence ID" value="OXA97867.1"/>
    <property type="molecule type" value="Genomic_DNA"/>
</dbReference>
<dbReference type="PANTHER" id="PTHR38096">
    <property type="entry name" value="ENTEROBACTIN SYNTHASE COMPONENT D"/>
    <property type="match status" value="1"/>
</dbReference>
<feature type="domain" description="4'-phosphopantetheinyl transferase" evidence="12">
    <location>
        <begin position="122"/>
        <end position="221"/>
    </location>
</feature>
<evidence type="ECO:0000256" key="11">
    <source>
        <dbReference type="ARBA" id="ARBA00049191"/>
    </source>
</evidence>
<comment type="catalytic activity">
    <reaction evidence="10">
        <text>apo-[aryl-carrier protein] + CoA = holo-[aryl-carrier protein] + adenosine 3',5'-bisphosphate + H(+)</text>
        <dbReference type="Rhea" id="RHEA:48404"/>
        <dbReference type="Rhea" id="RHEA-COMP:15903"/>
        <dbReference type="Rhea" id="RHEA-COMP:17557"/>
        <dbReference type="ChEBI" id="CHEBI:15378"/>
        <dbReference type="ChEBI" id="CHEBI:29999"/>
        <dbReference type="ChEBI" id="CHEBI:57287"/>
        <dbReference type="ChEBI" id="CHEBI:58343"/>
        <dbReference type="ChEBI" id="CHEBI:64479"/>
    </reaction>
</comment>
<proteinExistence type="inferred from homology"/>
<dbReference type="Gene3D" id="3.90.470.20">
    <property type="entry name" value="4'-phosphopantetheinyl transferase domain"/>
    <property type="match status" value="2"/>
</dbReference>
<dbReference type="InterPro" id="IPR003542">
    <property type="entry name" value="Enbac_synth_compD-like"/>
</dbReference>
<dbReference type="InterPro" id="IPR037143">
    <property type="entry name" value="4-PPantetheinyl_Trfase_dom_sf"/>
</dbReference>
<evidence type="ECO:0000256" key="4">
    <source>
        <dbReference type="ARBA" id="ARBA00011503"/>
    </source>
</evidence>
<evidence type="ECO:0000256" key="5">
    <source>
        <dbReference type="ARBA" id="ARBA00019087"/>
    </source>
</evidence>
<evidence type="ECO:0000256" key="7">
    <source>
        <dbReference type="ARBA" id="ARBA00023191"/>
    </source>
</evidence>
<evidence type="ECO:0000313" key="13">
    <source>
        <dbReference type="EMBL" id="OXA97867.1"/>
    </source>
</evidence>
<evidence type="ECO:0000259" key="12">
    <source>
        <dbReference type="Pfam" id="PF01648"/>
    </source>
</evidence>
<keyword evidence="7" id="KW-0259">Enterobactin biosynthesis</keyword>
<dbReference type="Proteomes" id="UP000198424">
    <property type="component" value="Unassembled WGS sequence"/>
</dbReference>
<evidence type="ECO:0000256" key="8">
    <source>
        <dbReference type="ARBA" id="ARBA00029894"/>
    </source>
</evidence>
<evidence type="ECO:0000256" key="3">
    <source>
        <dbReference type="ARBA" id="ARBA00008342"/>
    </source>
</evidence>
<evidence type="ECO:0000256" key="9">
    <source>
        <dbReference type="ARBA" id="ARBA00031996"/>
    </source>
</evidence>
<evidence type="ECO:0000256" key="6">
    <source>
        <dbReference type="ARBA" id="ARBA00022679"/>
    </source>
</evidence>
<accession>A0ABX4CMG1</accession>